<dbReference type="GO" id="GO:0009116">
    <property type="term" value="P:nucleoside metabolic process"/>
    <property type="evidence" value="ECO:0007669"/>
    <property type="project" value="InterPro"/>
</dbReference>
<accession>A0A0N7KXM3</accession>
<dbReference type="Pfam" id="PF01048">
    <property type="entry name" value="PNP_UDP_1"/>
    <property type="match status" value="1"/>
</dbReference>
<dbReference type="NCBIfam" id="TIGR01705">
    <property type="entry name" value="MTA_SAH-nuc-hyp"/>
    <property type="match status" value="1"/>
</dbReference>
<dbReference type="Gene3D" id="3.40.50.1580">
    <property type="entry name" value="Nucleoside phosphorylase domain"/>
    <property type="match status" value="1"/>
</dbReference>
<dbReference type="InterPro" id="IPR010050">
    <property type="entry name" value="MTA_SAH_nuc_hyp"/>
</dbReference>
<dbReference type="GO" id="GO:0003824">
    <property type="term" value="F:catalytic activity"/>
    <property type="evidence" value="ECO:0007669"/>
    <property type="project" value="InterPro"/>
</dbReference>
<reference evidence="2" key="1">
    <citation type="journal article" date="2015" name="Proc. Natl. Acad. Sci. U.S.A.">
        <title>Bacterial clade with the ribosomal RNA operon on a small plasmid rather than the chromosome.</title>
        <authorList>
            <person name="Anda M."/>
            <person name="Ohtsubo Y."/>
            <person name="Okubo T."/>
            <person name="Sugawara M."/>
            <person name="Nagata Y."/>
            <person name="Tsuda M."/>
            <person name="Minamisawa K."/>
            <person name="Mitsui H."/>
        </authorList>
    </citation>
    <scope>NUCLEOTIDE SEQUENCE</scope>
    <source>
        <strain evidence="2">JCM 14755</strain>
    </source>
</reference>
<feature type="domain" description="Nucleoside phosphorylase" evidence="1">
    <location>
        <begin position="19"/>
        <end position="160"/>
    </location>
</feature>
<dbReference type="InterPro" id="IPR000845">
    <property type="entry name" value="Nucleoside_phosphorylase_d"/>
</dbReference>
<evidence type="ECO:0000313" key="2">
    <source>
        <dbReference type="EMBL" id="BAT27321.1"/>
    </source>
</evidence>
<proteinExistence type="predicted"/>
<evidence type="ECO:0000259" key="1">
    <source>
        <dbReference type="Pfam" id="PF01048"/>
    </source>
</evidence>
<dbReference type="SUPFAM" id="SSF53167">
    <property type="entry name" value="Purine and uridine phosphorylases"/>
    <property type="match status" value="1"/>
</dbReference>
<dbReference type="OrthoDB" id="997641at2"/>
<organism evidence="2">
    <name type="scientific">Aureimonas frigidaquae</name>
    <dbReference type="NCBI Taxonomy" id="424757"/>
    <lineage>
        <taxon>Bacteria</taxon>
        <taxon>Pseudomonadati</taxon>
        <taxon>Pseudomonadota</taxon>
        <taxon>Alphaproteobacteria</taxon>
        <taxon>Hyphomicrobiales</taxon>
        <taxon>Aurantimonadaceae</taxon>
        <taxon>Aureimonas</taxon>
    </lineage>
</organism>
<protein>
    <submittedName>
        <fullName evidence="2">Nucleoside phosphorylase</fullName>
    </submittedName>
</protein>
<dbReference type="InterPro" id="IPR035994">
    <property type="entry name" value="Nucleoside_phosphorylase_sf"/>
</dbReference>
<sequence length="196" mass="20857">MAASPEYGPALRARIAPLMVGVGPVEAALETGIALQRLADARELPDLVVCLGSAGSRHLAQGGVYQASSVSWRDMDASPLGFAPGLTPFSDHLVETPLPTPLDTVPSARLSTGADIVTGNAYLSVDADMVDMETFAILRACQRFGVPLVALRGISDGAAELRVYDDWTRLLGVLDVRLAEALDALWRKLEDGWRMA</sequence>
<dbReference type="EMBL" id="LC066375">
    <property type="protein sequence ID" value="BAT27321.1"/>
    <property type="molecule type" value="Genomic_DNA"/>
</dbReference>
<dbReference type="AlphaFoldDB" id="A0A0N7KXM3"/>
<name>A0A0N7KXM3_9HYPH</name>